<feature type="region of interest" description="Disordered" evidence="1">
    <location>
        <begin position="177"/>
        <end position="255"/>
    </location>
</feature>
<feature type="compositionally biased region" description="Low complexity" evidence="1">
    <location>
        <begin position="555"/>
        <end position="575"/>
    </location>
</feature>
<dbReference type="EMBL" id="JBAWTH010000025">
    <property type="protein sequence ID" value="KAL2286302.1"/>
    <property type="molecule type" value="Genomic_DNA"/>
</dbReference>
<protein>
    <submittedName>
        <fullName evidence="2">Uncharacterized protein</fullName>
    </submittedName>
</protein>
<feature type="compositionally biased region" description="Low complexity" evidence="1">
    <location>
        <begin position="582"/>
        <end position="592"/>
    </location>
</feature>
<feature type="region of interest" description="Disordered" evidence="1">
    <location>
        <begin position="78"/>
        <end position="100"/>
    </location>
</feature>
<sequence length="709" mass="77068">MGHGRDEGSGLQMHGRDAASVSGPPLQSLNSFPTGRFPQNAGTSPNKLHAGYNFHFFDRPLPRIPSPPQHSVPSAIMASARPSTSGSLTATGSSRSKMDKRMSKDDMFFRTARQKQGLDKRISRDDMYIKSRMAEMSQYHVPVRGSALTPEHSPNFPVIHEVSIPIRVQTPESITSGEIPIGMALGSPPLRPDPSPSRWQAQFPPASPQPTSSSEPSSAGAAPAGSLQRKKTGRRKLFGLFGGGKKREDVQGLSHTDAGKSTITLARTVEVSTSSVNVSAKPTPTRSNTQAERKVPKHKPIMIRSNTMPQNVDEPPPQPKSAGLPGRQENAYRQPQANLPPMPSFLDVNIPDTKLERYSVMFSDVLGHPQPKQEHSGSLLSRRQATLQRLKTIDDKVEAEEMEKERSRQRRATSPQPTPTPQLRLFPMPSEDRVTPAMDSPTSRSRPLRSNTSPGRLPSPTQTTFDKKPTSSAATTSHGPTLVVPNPFDNSPPQPRKQPKRELEPIYPTDTTFQFGPDKSGLILDSPTEIDSPSDEIVISQPFKPTLHEPQWQMVSPQSVSASSTAPSVLSSTTSGPRHRSPSAASSATTHTHVTKPSSDLDETEAALQSAVEVSIARQISISRQQRQLLRPLQTRRGPGAGGERSASVSPLGVKIVKSPTPSRRLGEEESIKETKSSTPTLIHPREAPVNPAHLAQNRKSSWAVVEEG</sequence>
<feature type="region of interest" description="Disordered" evidence="1">
    <location>
        <begin position="392"/>
        <end position="609"/>
    </location>
</feature>
<feature type="compositionally biased region" description="Low complexity" evidence="1">
    <location>
        <begin position="83"/>
        <end position="95"/>
    </location>
</feature>
<feature type="compositionally biased region" description="Basic and acidic residues" evidence="1">
    <location>
        <begin position="665"/>
        <end position="676"/>
    </location>
</feature>
<gene>
    <name evidence="2" type="ORF">FJTKL_07088</name>
</gene>
<feature type="compositionally biased region" description="Basic residues" evidence="1">
    <location>
        <begin position="228"/>
        <end position="237"/>
    </location>
</feature>
<feature type="region of interest" description="Disordered" evidence="1">
    <location>
        <begin position="1"/>
        <end position="49"/>
    </location>
</feature>
<accession>A0ABR4EV47</accession>
<feature type="region of interest" description="Disordered" evidence="1">
    <location>
        <begin position="621"/>
        <end position="709"/>
    </location>
</feature>
<feature type="compositionally biased region" description="Low complexity" evidence="1">
    <location>
        <begin position="621"/>
        <end position="637"/>
    </location>
</feature>
<feature type="compositionally biased region" description="Low complexity" evidence="1">
    <location>
        <begin position="196"/>
        <end position="224"/>
    </location>
</feature>
<feature type="compositionally biased region" description="Polar residues" evidence="1">
    <location>
        <begin position="280"/>
        <end position="290"/>
    </location>
</feature>
<comment type="caution">
    <text evidence="2">The sequence shown here is derived from an EMBL/GenBank/DDBJ whole genome shotgun (WGS) entry which is preliminary data.</text>
</comment>
<proteinExistence type="predicted"/>
<evidence type="ECO:0000313" key="2">
    <source>
        <dbReference type="EMBL" id="KAL2286302.1"/>
    </source>
</evidence>
<evidence type="ECO:0000313" key="3">
    <source>
        <dbReference type="Proteomes" id="UP001600888"/>
    </source>
</evidence>
<organism evidence="2 3">
    <name type="scientific">Diaporthe vaccinii</name>
    <dbReference type="NCBI Taxonomy" id="105482"/>
    <lineage>
        <taxon>Eukaryota</taxon>
        <taxon>Fungi</taxon>
        <taxon>Dikarya</taxon>
        <taxon>Ascomycota</taxon>
        <taxon>Pezizomycotina</taxon>
        <taxon>Sordariomycetes</taxon>
        <taxon>Sordariomycetidae</taxon>
        <taxon>Diaporthales</taxon>
        <taxon>Diaporthaceae</taxon>
        <taxon>Diaporthe</taxon>
        <taxon>Diaporthe eres species complex</taxon>
    </lineage>
</organism>
<feature type="compositionally biased region" description="Polar residues" evidence="1">
    <location>
        <begin position="440"/>
        <end position="479"/>
    </location>
</feature>
<name>A0ABR4EV47_9PEZI</name>
<reference evidence="2 3" key="1">
    <citation type="submission" date="2024-03" db="EMBL/GenBank/DDBJ databases">
        <title>A high-quality draft genome sequence of Diaporthe vaccinii, a causative agent of upright dieback and viscid rot disease in cranberry plants.</title>
        <authorList>
            <person name="Sarrasin M."/>
            <person name="Lang B.F."/>
            <person name="Burger G."/>
        </authorList>
    </citation>
    <scope>NUCLEOTIDE SEQUENCE [LARGE SCALE GENOMIC DNA]</scope>
    <source>
        <strain evidence="2 3">IS7</strain>
    </source>
</reference>
<dbReference type="Proteomes" id="UP001600888">
    <property type="component" value="Unassembled WGS sequence"/>
</dbReference>
<keyword evidence="3" id="KW-1185">Reference proteome</keyword>
<evidence type="ECO:0000256" key="1">
    <source>
        <dbReference type="SAM" id="MobiDB-lite"/>
    </source>
</evidence>
<feature type="region of interest" description="Disordered" evidence="1">
    <location>
        <begin position="271"/>
        <end position="343"/>
    </location>
</feature>